<proteinExistence type="predicted"/>
<organism evidence="1">
    <name type="scientific">Nothobranchius rachovii</name>
    <name type="common">bluefin notho</name>
    <dbReference type="NCBI Taxonomy" id="451742"/>
    <lineage>
        <taxon>Eukaryota</taxon>
        <taxon>Metazoa</taxon>
        <taxon>Chordata</taxon>
        <taxon>Craniata</taxon>
        <taxon>Vertebrata</taxon>
        <taxon>Euteleostomi</taxon>
        <taxon>Actinopterygii</taxon>
        <taxon>Neopterygii</taxon>
        <taxon>Teleostei</taxon>
        <taxon>Neoteleostei</taxon>
        <taxon>Acanthomorphata</taxon>
        <taxon>Ovalentaria</taxon>
        <taxon>Atherinomorphae</taxon>
        <taxon>Cyprinodontiformes</taxon>
        <taxon>Nothobranchiidae</taxon>
        <taxon>Nothobranchius</taxon>
    </lineage>
</organism>
<gene>
    <name evidence="1" type="primary">CAPTEDRAFT_210007</name>
</gene>
<name>A0A1A8RER2_9TELE</name>
<dbReference type="EMBL" id="HAEH01016431">
    <property type="protein sequence ID" value="SBS04526.1"/>
    <property type="molecule type" value="Transcribed_RNA"/>
</dbReference>
<dbReference type="AlphaFoldDB" id="A0A1A8RER2"/>
<evidence type="ECO:0000313" key="1">
    <source>
        <dbReference type="EMBL" id="SBS04526.1"/>
    </source>
</evidence>
<protein>
    <submittedName>
        <fullName evidence="1">Uncharacterized protein</fullName>
    </submittedName>
</protein>
<feature type="non-terminal residue" evidence="1">
    <location>
        <position position="57"/>
    </location>
</feature>
<reference evidence="1" key="1">
    <citation type="submission" date="2016-05" db="EMBL/GenBank/DDBJ databases">
        <authorList>
            <person name="Lavstsen T."/>
            <person name="Jespersen J.S."/>
        </authorList>
    </citation>
    <scope>NUCLEOTIDE SEQUENCE</scope>
    <source>
        <tissue evidence="1">Brain</tissue>
    </source>
</reference>
<sequence length="57" mass="6382">SALIQLSWPALRAGVIARRIVVDQLLQHCDILCLQDTFLAKQDLRWSKLHAAIGLDS</sequence>
<feature type="non-terminal residue" evidence="1">
    <location>
        <position position="1"/>
    </location>
</feature>
<accession>A0A1A8RER2</accession>
<reference evidence="1" key="2">
    <citation type="submission" date="2016-06" db="EMBL/GenBank/DDBJ databases">
        <title>The genome of a short-lived fish provides insights into sex chromosome evolution and the genetic control of aging.</title>
        <authorList>
            <person name="Reichwald K."/>
            <person name="Felder M."/>
            <person name="Petzold A."/>
            <person name="Koch P."/>
            <person name="Groth M."/>
            <person name="Platzer M."/>
        </authorList>
    </citation>
    <scope>NUCLEOTIDE SEQUENCE</scope>
    <source>
        <tissue evidence="1">Brain</tissue>
    </source>
</reference>